<reference evidence="6" key="1">
    <citation type="journal article" date="2019" name="Plant J.">
        <title>Chlorella vulgaris genome assembly and annotation reveals the molecular basis for metabolic acclimation to high light conditions.</title>
        <authorList>
            <person name="Cecchin M."/>
            <person name="Marcolungo L."/>
            <person name="Rossato M."/>
            <person name="Girolomoni L."/>
            <person name="Cosentino E."/>
            <person name="Cuine S."/>
            <person name="Li-Beisson Y."/>
            <person name="Delledonne M."/>
            <person name="Ballottari M."/>
        </authorList>
    </citation>
    <scope>NUCLEOTIDE SEQUENCE</scope>
    <source>
        <strain evidence="6">211/11P</strain>
    </source>
</reference>
<feature type="binding site" evidence="3">
    <location>
        <position position="122"/>
    </location>
    <ligand>
        <name>substrate</name>
    </ligand>
</feature>
<dbReference type="EMBL" id="SIDB01000007">
    <property type="protein sequence ID" value="KAI3430220.1"/>
    <property type="molecule type" value="Genomic_DNA"/>
</dbReference>
<gene>
    <name evidence="6" type="ORF">D9Q98_004818</name>
</gene>
<dbReference type="InterPro" id="IPR023210">
    <property type="entry name" value="NADP_OxRdtase_dom"/>
</dbReference>
<dbReference type="PROSITE" id="PS00798">
    <property type="entry name" value="ALDOKETO_REDUCTASE_1"/>
    <property type="match status" value="1"/>
</dbReference>
<dbReference type="SUPFAM" id="SSF51430">
    <property type="entry name" value="NAD(P)-linked oxidoreductase"/>
    <property type="match status" value="1"/>
</dbReference>
<comment type="caution">
    <text evidence="6">The sequence shown here is derived from an EMBL/GenBank/DDBJ whole genome shotgun (WGS) entry which is preliminary data.</text>
</comment>
<evidence type="ECO:0000256" key="3">
    <source>
        <dbReference type="PIRSR" id="PIRSR000097-2"/>
    </source>
</evidence>
<evidence type="ECO:0000313" key="7">
    <source>
        <dbReference type="Proteomes" id="UP001055712"/>
    </source>
</evidence>
<evidence type="ECO:0000256" key="4">
    <source>
        <dbReference type="PIRSR" id="PIRSR000097-3"/>
    </source>
</evidence>
<dbReference type="Proteomes" id="UP001055712">
    <property type="component" value="Unassembled WGS sequence"/>
</dbReference>
<proteinExistence type="predicted"/>
<sequence length="331" mass="37152">MADKSEERPRVPTAQVFPAAIRLPLVGLGTWTQRKPGEVREAVETALRLGYRHIDCAADYQNEGEVGQAIAAVLGDGTVCREEIWVTSKLQNSDHEPQRVEDACRESLQQLGLEWLDLYLMHWPLTGNHGPELKPSLEETWSAMEALVHKGLARAIGVSNFSTKKLERLLKQATVRPAVNQVEAHPYFRNMELINWCRERGIHVTAYSPLGSPHTADFFKRREDVPVLMQDSTLREIAERHGKSPADVLVSWAVQRGTSCLPKSTKESHLRSNLEAASWRLPDPDFQALSSLATQRRMLDGGWFLSSEGPYHTLEELWDTPSEVATSTVAD</sequence>
<feature type="active site" description="Proton donor" evidence="2">
    <location>
        <position position="60"/>
    </location>
</feature>
<dbReference type="OrthoDB" id="416253at2759"/>
<dbReference type="PRINTS" id="PR00069">
    <property type="entry name" value="ALDKETRDTASE"/>
</dbReference>
<dbReference type="AlphaFoldDB" id="A0A9D4TN49"/>
<dbReference type="InterPro" id="IPR020471">
    <property type="entry name" value="AKR"/>
</dbReference>
<protein>
    <recommendedName>
        <fullName evidence="5">NADP-dependent oxidoreductase domain-containing protein</fullName>
    </recommendedName>
</protein>
<evidence type="ECO:0000259" key="5">
    <source>
        <dbReference type="Pfam" id="PF00248"/>
    </source>
</evidence>
<feature type="domain" description="NADP-dependent oxidoreductase" evidence="5">
    <location>
        <begin position="27"/>
        <end position="292"/>
    </location>
</feature>
<dbReference type="PANTHER" id="PTHR11732">
    <property type="entry name" value="ALDO/KETO REDUCTASE"/>
    <property type="match status" value="1"/>
</dbReference>
<dbReference type="PIRSF" id="PIRSF000097">
    <property type="entry name" value="AKR"/>
    <property type="match status" value="1"/>
</dbReference>
<dbReference type="GO" id="GO:0016616">
    <property type="term" value="F:oxidoreductase activity, acting on the CH-OH group of donors, NAD or NADP as acceptor"/>
    <property type="evidence" value="ECO:0007669"/>
    <property type="project" value="UniProtKB-ARBA"/>
</dbReference>
<keyword evidence="7" id="KW-1185">Reference proteome</keyword>
<dbReference type="Gene3D" id="3.20.20.100">
    <property type="entry name" value="NADP-dependent oxidoreductase domain"/>
    <property type="match status" value="1"/>
</dbReference>
<evidence type="ECO:0000256" key="2">
    <source>
        <dbReference type="PIRSR" id="PIRSR000097-1"/>
    </source>
</evidence>
<feature type="site" description="Lowers pKa of active site Tyr" evidence="4">
    <location>
        <position position="89"/>
    </location>
</feature>
<dbReference type="FunFam" id="3.20.20.100:FF:000002">
    <property type="entry name" value="2,5-diketo-D-gluconic acid reductase A"/>
    <property type="match status" value="1"/>
</dbReference>
<dbReference type="Pfam" id="PF00248">
    <property type="entry name" value="Aldo_ket_red"/>
    <property type="match status" value="1"/>
</dbReference>
<organism evidence="6 7">
    <name type="scientific">Chlorella vulgaris</name>
    <name type="common">Green alga</name>
    <dbReference type="NCBI Taxonomy" id="3077"/>
    <lineage>
        <taxon>Eukaryota</taxon>
        <taxon>Viridiplantae</taxon>
        <taxon>Chlorophyta</taxon>
        <taxon>core chlorophytes</taxon>
        <taxon>Trebouxiophyceae</taxon>
        <taxon>Chlorellales</taxon>
        <taxon>Chlorellaceae</taxon>
        <taxon>Chlorella clade</taxon>
        <taxon>Chlorella</taxon>
    </lineage>
</organism>
<keyword evidence="1" id="KW-0560">Oxidoreductase</keyword>
<evidence type="ECO:0000313" key="6">
    <source>
        <dbReference type="EMBL" id="KAI3430220.1"/>
    </source>
</evidence>
<dbReference type="PROSITE" id="PS00062">
    <property type="entry name" value="ALDOKETO_REDUCTASE_2"/>
    <property type="match status" value="1"/>
</dbReference>
<evidence type="ECO:0000256" key="1">
    <source>
        <dbReference type="ARBA" id="ARBA00023002"/>
    </source>
</evidence>
<dbReference type="InterPro" id="IPR036812">
    <property type="entry name" value="NAD(P)_OxRdtase_dom_sf"/>
</dbReference>
<accession>A0A9D4TN49</accession>
<reference evidence="6" key="2">
    <citation type="submission" date="2020-11" db="EMBL/GenBank/DDBJ databases">
        <authorList>
            <person name="Cecchin M."/>
            <person name="Marcolungo L."/>
            <person name="Rossato M."/>
            <person name="Girolomoni L."/>
            <person name="Cosentino E."/>
            <person name="Cuine S."/>
            <person name="Li-Beisson Y."/>
            <person name="Delledonne M."/>
            <person name="Ballottari M."/>
        </authorList>
    </citation>
    <scope>NUCLEOTIDE SEQUENCE</scope>
    <source>
        <strain evidence="6">211/11P</strain>
        <tissue evidence="6">Whole cell</tissue>
    </source>
</reference>
<dbReference type="InterPro" id="IPR018170">
    <property type="entry name" value="Aldo/ket_reductase_CS"/>
</dbReference>
<name>A0A9D4TN49_CHLVU</name>